<sequence length="229" mass="25123">MAFAIPVDSSSFYASLLTGGFSESVLSDIFEENTEIEGQEVTDAQYGYESNSDLEDDDVEIELGTADSGNQPAGMSAAPDAVLKKADHDVDEAIDLAMESGNKSSRPPTRIRPRCPGRTVFVKDIAYKTWQALLSYLYTDRVAFAPLRSAVQSSNDGTNTTHLRHPFDPPLCSPKSMYRLADKAVMRHSAAKMAAEVNSLILDWKGDTFLRCKIRAWLSRSGTMGSGRR</sequence>
<name>A0A8H7NUT8_9APHY</name>
<dbReference type="Proteomes" id="UP000639403">
    <property type="component" value="Unassembled WGS sequence"/>
</dbReference>
<comment type="caution">
    <text evidence="1">The sequence shown here is derived from an EMBL/GenBank/DDBJ whole genome shotgun (WGS) entry which is preliminary data.</text>
</comment>
<reference evidence="1" key="1">
    <citation type="submission" date="2020-11" db="EMBL/GenBank/DDBJ databases">
        <authorList>
            <person name="Koelle M."/>
            <person name="Horta M.A.C."/>
            <person name="Nowrousian M."/>
            <person name="Ohm R.A."/>
            <person name="Benz P."/>
            <person name="Pilgard A."/>
        </authorList>
    </citation>
    <scope>NUCLEOTIDE SEQUENCE</scope>
    <source>
        <strain evidence="1">FPRL280</strain>
    </source>
</reference>
<accession>A0A8H7NUT8</accession>
<evidence type="ECO:0008006" key="3">
    <source>
        <dbReference type="Google" id="ProtNLM"/>
    </source>
</evidence>
<proteinExistence type="predicted"/>
<gene>
    <name evidence="1" type="ORF">IEO21_09272</name>
</gene>
<evidence type="ECO:0000313" key="1">
    <source>
        <dbReference type="EMBL" id="KAF9804695.1"/>
    </source>
</evidence>
<protein>
    <recommendedName>
        <fullName evidence="3">BTB domain-containing protein</fullName>
    </recommendedName>
</protein>
<dbReference type="AlphaFoldDB" id="A0A8H7NUT8"/>
<organism evidence="1 2">
    <name type="scientific">Rhodonia placenta</name>
    <dbReference type="NCBI Taxonomy" id="104341"/>
    <lineage>
        <taxon>Eukaryota</taxon>
        <taxon>Fungi</taxon>
        <taxon>Dikarya</taxon>
        <taxon>Basidiomycota</taxon>
        <taxon>Agaricomycotina</taxon>
        <taxon>Agaricomycetes</taxon>
        <taxon>Polyporales</taxon>
        <taxon>Adustoporiaceae</taxon>
        <taxon>Rhodonia</taxon>
    </lineage>
</organism>
<evidence type="ECO:0000313" key="2">
    <source>
        <dbReference type="Proteomes" id="UP000639403"/>
    </source>
</evidence>
<dbReference type="EMBL" id="JADOXO010000419">
    <property type="protein sequence ID" value="KAF9804695.1"/>
    <property type="molecule type" value="Genomic_DNA"/>
</dbReference>
<reference evidence="1" key="2">
    <citation type="journal article" name="Front. Microbiol.">
        <title>Degradative Capacity of Two Strains of Rhodonia placenta: From Phenotype to Genotype.</title>
        <authorList>
            <person name="Kolle M."/>
            <person name="Horta M.A.C."/>
            <person name="Nowrousian M."/>
            <person name="Ohm R.A."/>
            <person name="Benz J.P."/>
            <person name="Pilgard A."/>
        </authorList>
    </citation>
    <scope>NUCLEOTIDE SEQUENCE</scope>
    <source>
        <strain evidence="1">FPRL280</strain>
    </source>
</reference>